<protein>
    <submittedName>
        <fullName evidence="1">Uncharacterized protein</fullName>
    </submittedName>
</protein>
<sequence>MNTASTIFQSLATVIKEEDTLDDVLVEKAIDFLKAISPYESRFHANDLLFGLVPEHDDPVIGFIEALWSLVAFSDHRIVGLTAVVEQSPRSCSENAIVHFSNTGRNPECPDAADAAKHAQMNNILFERVIVPSEAYIRSLCS</sequence>
<gene>
    <name evidence="1" type="ORF">BLNAU_7850</name>
</gene>
<reference evidence="1 2" key="1">
    <citation type="journal article" date="2022" name="bioRxiv">
        <title>Genomics of Preaxostyla Flagellates Illuminates Evolutionary Transitions and the Path Towards Mitochondrial Loss.</title>
        <authorList>
            <person name="Novak L.V.F."/>
            <person name="Treitli S.C."/>
            <person name="Pyrih J."/>
            <person name="Halakuc P."/>
            <person name="Pipaliya S.V."/>
            <person name="Vacek V."/>
            <person name="Brzon O."/>
            <person name="Soukal P."/>
            <person name="Eme L."/>
            <person name="Dacks J.B."/>
            <person name="Karnkowska A."/>
            <person name="Elias M."/>
            <person name="Hampl V."/>
        </authorList>
    </citation>
    <scope>NUCLEOTIDE SEQUENCE [LARGE SCALE GENOMIC DNA]</scope>
    <source>
        <strain evidence="1">NAU3</strain>
        <tissue evidence="1">Gut</tissue>
    </source>
</reference>
<name>A0ABQ9Y0I3_9EUKA</name>
<proteinExistence type="predicted"/>
<dbReference type="EMBL" id="JARBJD010000048">
    <property type="protein sequence ID" value="KAK2957256.1"/>
    <property type="molecule type" value="Genomic_DNA"/>
</dbReference>
<keyword evidence="2" id="KW-1185">Reference proteome</keyword>
<dbReference type="Proteomes" id="UP001281761">
    <property type="component" value="Unassembled WGS sequence"/>
</dbReference>
<evidence type="ECO:0000313" key="1">
    <source>
        <dbReference type="EMBL" id="KAK2957256.1"/>
    </source>
</evidence>
<organism evidence="1 2">
    <name type="scientific">Blattamonas nauphoetae</name>
    <dbReference type="NCBI Taxonomy" id="2049346"/>
    <lineage>
        <taxon>Eukaryota</taxon>
        <taxon>Metamonada</taxon>
        <taxon>Preaxostyla</taxon>
        <taxon>Oxymonadida</taxon>
        <taxon>Blattamonas</taxon>
    </lineage>
</organism>
<accession>A0ABQ9Y0I3</accession>
<comment type="caution">
    <text evidence="1">The sequence shown here is derived from an EMBL/GenBank/DDBJ whole genome shotgun (WGS) entry which is preliminary data.</text>
</comment>
<evidence type="ECO:0000313" key="2">
    <source>
        <dbReference type="Proteomes" id="UP001281761"/>
    </source>
</evidence>